<dbReference type="Pfam" id="PF06445">
    <property type="entry name" value="GyrI-like"/>
    <property type="match status" value="1"/>
</dbReference>
<sequence>MSKIDFKKEFKELYNPSSKEIQIVNTPKLNYLIIDGTGNPNTSQEYKEAIEALFSVSYAIKFMIKKGTTAVDYGVLPLEGLWWTDNMKDFSTKNKDIWNWTALIMQPEFVDEDLVHKALEEVKKKKNLPSVSKIRFESMEEGLVAQIMYIGPYSEEAPTIEKLHNYIDEMGYIKVGKHHEIYLNDARRAAPEKLKTILRQPIVKK</sequence>
<evidence type="ECO:0000313" key="3">
    <source>
        <dbReference type="Proteomes" id="UP000726170"/>
    </source>
</evidence>
<accession>A0ABS6EHF9</accession>
<name>A0ABS6EHF9_9CLOT</name>
<evidence type="ECO:0000313" key="2">
    <source>
        <dbReference type="EMBL" id="MBU5484658.1"/>
    </source>
</evidence>
<comment type="caution">
    <text evidence="2">The sequence shown here is derived from an EMBL/GenBank/DDBJ whole genome shotgun (WGS) entry which is preliminary data.</text>
</comment>
<keyword evidence="3" id="KW-1185">Reference proteome</keyword>
<reference evidence="2 3" key="1">
    <citation type="submission" date="2021-06" db="EMBL/GenBank/DDBJ databases">
        <authorList>
            <person name="Sun Q."/>
            <person name="Li D."/>
        </authorList>
    </citation>
    <scope>NUCLEOTIDE SEQUENCE [LARGE SCALE GENOMIC DNA]</scope>
    <source>
        <strain evidence="2 3">MSJ-11</strain>
    </source>
</reference>
<dbReference type="PIRSF" id="PIRSF031644">
    <property type="entry name" value="UCP031644"/>
    <property type="match status" value="1"/>
</dbReference>
<gene>
    <name evidence="2" type="ORF">KQI86_09970</name>
</gene>
<feature type="domain" description="GyrI-like small molecule binding" evidence="1">
    <location>
        <begin position="20"/>
        <end position="197"/>
    </location>
</feature>
<proteinExistence type="predicted"/>
<evidence type="ECO:0000259" key="1">
    <source>
        <dbReference type="Pfam" id="PF06445"/>
    </source>
</evidence>
<dbReference type="InterPro" id="IPR008319">
    <property type="entry name" value="GyrI-like_CCH_Lin2189-like"/>
</dbReference>
<organism evidence="2 3">
    <name type="scientific">Clostridium mobile</name>
    <dbReference type="NCBI Taxonomy" id="2841512"/>
    <lineage>
        <taxon>Bacteria</taxon>
        <taxon>Bacillati</taxon>
        <taxon>Bacillota</taxon>
        <taxon>Clostridia</taxon>
        <taxon>Eubacteriales</taxon>
        <taxon>Clostridiaceae</taxon>
        <taxon>Clostridium</taxon>
    </lineage>
</organism>
<protein>
    <submittedName>
        <fullName evidence="2">GyrI-like domain-containing protein</fullName>
    </submittedName>
</protein>
<dbReference type="RefSeq" id="WP_216439121.1">
    <property type="nucleotide sequence ID" value="NZ_JAHLQF010000002.1"/>
</dbReference>
<dbReference type="Proteomes" id="UP000726170">
    <property type="component" value="Unassembled WGS sequence"/>
</dbReference>
<dbReference type="EMBL" id="JAHLQF010000002">
    <property type="protein sequence ID" value="MBU5484658.1"/>
    <property type="molecule type" value="Genomic_DNA"/>
</dbReference>
<dbReference type="InterPro" id="IPR029442">
    <property type="entry name" value="GyrI-like"/>
</dbReference>